<dbReference type="Pfam" id="PF00069">
    <property type="entry name" value="Pkinase"/>
    <property type="match status" value="1"/>
</dbReference>
<dbReference type="AlphaFoldDB" id="A0A835AE65"/>
<evidence type="ECO:0000256" key="9">
    <source>
        <dbReference type="ARBA" id="ARBA00022741"/>
    </source>
</evidence>
<evidence type="ECO:0000256" key="7">
    <source>
        <dbReference type="ARBA" id="ARBA00022729"/>
    </source>
</evidence>
<dbReference type="Gene3D" id="2.10.25.10">
    <property type="entry name" value="Laminin"/>
    <property type="match status" value="2"/>
</dbReference>
<dbReference type="SUPFAM" id="SSF57196">
    <property type="entry name" value="EGF/Laminin"/>
    <property type="match status" value="1"/>
</dbReference>
<dbReference type="CDD" id="cd14066">
    <property type="entry name" value="STKc_IRAK"/>
    <property type="match status" value="1"/>
</dbReference>
<evidence type="ECO:0000256" key="14">
    <source>
        <dbReference type="ARBA" id="ARBA00023157"/>
    </source>
</evidence>
<sequence length="705" mass="77227">MNKLVSVGCNRKLIANFINPLGDPIPWLSTGCPTWCSGAGDAIISGSCSGEACCEVPIPDQVNGAQALTLSLNRTSSENATGEEYGTCSAVFFLDDGEQAFTSDDVGDDGMPLDKALLPQGERRMILDWAIGSSTCDQAQKYTFEPLCQGAATCVGAPSGVGYLCKCPEGYDGNPYVSDGCQDIDECGDPNINNCIYQLHFCKNTPGSYTCSCPENYIGDGYKNGTGCKTNTTPATSGNGYLLGTIMCTHPEKNPCKYMNHCTIDLQGVPSCTCPQGMSGDGKKIDSGRRKHFPIDTALGVGLALTITMTTAVSCYCWATRKRELERKRAELFRKNGGLLLQQRLATITSQGEDRSAKIFSAKELQTATYNYSDSRILGRGGHGTVYKGILSDQTLVAIKKSNVFDENQVEQFVNEITILSHIDHPNVVKLLGCCLETQVPLLVYEFIPNGTLFQHIHNKNAPRPLTWEDCLRIAAEIADVIAYLHSTSSIPIIHRDIKSSNILLDENFVAKIADFGASRSVPFDQTHITTLIQGTIGYLDPEYFQTSQLTEKSDVYSFGVVLAELLTRQKPISVARPEESCNLAMHLVVLFNEGRLLQEIEPHILAEAGEEQFYVVAQLSVRCLNVKGEERPSMKEVASVLDGLRRSFTMEHTIRRKDESLHKSSEQEEHLLCETGPISTLQSSEISIECSMDDEMLSSSHMPR</sequence>
<dbReference type="PROSITE" id="PS01187">
    <property type="entry name" value="EGF_CA"/>
    <property type="match status" value="1"/>
</dbReference>
<dbReference type="PANTHER" id="PTHR27005">
    <property type="entry name" value="WALL-ASSOCIATED RECEPTOR KINASE-LIKE 21"/>
    <property type="match status" value="1"/>
</dbReference>
<keyword evidence="12" id="KW-1133">Transmembrane helix</keyword>
<evidence type="ECO:0000256" key="13">
    <source>
        <dbReference type="ARBA" id="ARBA00023136"/>
    </source>
</evidence>
<gene>
    <name evidence="20" type="ORF">HU200_063325</name>
</gene>
<keyword evidence="5" id="KW-0808">Transferase</keyword>
<evidence type="ECO:0000256" key="5">
    <source>
        <dbReference type="ARBA" id="ARBA00022679"/>
    </source>
</evidence>
<dbReference type="GO" id="GO:0007166">
    <property type="term" value="P:cell surface receptor signaling pathway"/>
    <property type="evidence" value="ECO:0007669"/>
    <property type="project" value="InterPro"/>
</dbReference>
<dbReference type="FunFam" id="1.10.510.10:FF:000084">
    <property type="entry name" value="Wall-associated receptor kinase 2"/>
    <property type="match status" value="1"/>
</dbReference>
<dbReference type="SUPFAM" id="SSF56112">
    <property type="entry name" value="Protein kinase-like (PK-like)"/>
    <property type="match status" value="1"/>
</dbReference>
<evidence type="ECO:0000259" key="18">
    <source>
        <dbReference type="PROSITE" id="PS50011"/>
    </source>
</evidence>
<keyword evidence="2" id="KW-0723">Serine/threonine-protein kinase</keyword>
<dbReference type="Pfam" id="PF07645">
    <property type="entry name" value="EGF_CA"/>
    <property type="match status" value="1"/>
</dbReference>
<keyword evidence="3 16" id="KW-0245">EGF-like domain</keyword>
<dbReference type="InterPro" id="IPR049883">
    <property type="entry name" value="NOTCH1_EGF-like"/>
</dbReference>
<comment type="caution">
    <text evidence="20">The sequence shown here is derived from an EMBL/GenBank/DDBJ whole genome shotgun (WGS) entry which is preliminary data.</text>
</comment>
<evidence type="ECO:0000259" key="19">
    <source>
        <dbReference type="PROSITE" id="PS50026"/>
    </source>
</evidence>
<dbReference type="GO" id="GO:0005509">
    <property type="term" value="F:calcium ion binding"/>
    <property type="evidence" value="ECO:0007669"/>
    <property type="project" value="InterPro"/>
</dbReference>
<dbReference type="InterPro" id="IPR000742">
    <property type="entry name" value="EGF"/>
</dbReference>
<keyword evidence="10" id="KW-0418">Kinase</keyword>
<evidence type="ECO:0000256" key="3">
    <source>
        <dbReference type="ARBA" id="ARBA00022536"/>
    </source>
</evidence>
<evidence type="ECO:0000256" key="17">
    <source>
        <dbReference type="PROSITE-ProRule" id="PRU10141"/>
    </source>
</evidence>
<evidence type="ECO:0000256" key="16">
    <source>
        <dbReference type="PROSITE-ProRule" id="PRU00076"/>
    </source>
</evidence>
<name>A0A835AE65_9POAL</name>
<dbReference type="Gene3D" id="3.30.200.20">
    <property type="entry name" value="Phosphorylase Kinase, domain 1"/>
    <property type="match status" value="1"/>
</dbReference>
<evidence type="ECO:0000256" key="10">
    <source>
        <dbReference type="ARBA" id="ARBA00022777"/>
    </source>
</evidence>
<dbReference type="InterPro" id="IPR000152">
    <property type="entry name" value="EGF-type_Asp/Asn_hydroxyl_site"/>
</dbReference>
<comment type="function">
    <text evidence="15">Serine/threonine-protein kinase that may function as a signaling receptor of extracellular matrix component. Binding to pectin may have significance in the control of cell expansion, morphogenesis and development.</text>
</comment>
<protein>
    <submittedName>
        <fullName evidence="20">Uncharacterized protein</fullName>
    </submittedName>
</protein>
<evidence type="ECO:0000256" key="12">
    <source>
        <dbReference type="ARBA" id="ARBA00022989"/>
    </source>
</evidence>
<dbReference type="FunFam" id="3.30.200.20:FF:000043">
    <property type="entry name" value="Wall-associated receptor kinase 2"/>
    <property type="match status" value="1"/>
</dbReference>
<dbReference type="InterPro" id="IPR008271">
    <property type="entry name" value="Ser/Thr_kinase_AS"/>
</dbReference>
<keyword evidence="21" id="KW-1185">Reference proteome</keyword>
<dbReference type="InterPro" id="IPR045274">
    <property type="entry name" value="WAK-like"/>
</dbReference>
<evidence type="ECO:0000256" key="2">
    <source>
        <dbReference type="ARBA" id="ARBA00022527"/>
    </source>
</evidence>
<evidence type="ECO:0000313" key="20">
    <source>
        <dbReference type="EMBL" id="KAF8651803.1"/>
    </source>
</evidence>
<dbReference type="PROSITE" id="PS00107">
    <property type="entry name" value="PROTEIN_KINASE_ATP"/>
    <property type="match status" value="1"/>
</dbReference>
<dbReference type="PROSITE" id="PS00010">
    <property type="entry name" value="ASX_HYDROXYL"/>
    <property type="match status" value="1"/>
</dbReference>
<dbReference type="GO" id="GO:0004674">
    <property type="term" value="F:protein serine/threonine kinase activity"/>
    <property type="evidence" value="ECO:0007669"/>
    <property type="project" value="UniProtKB-KW"/>
</dbReference>
<feature type="domain" description="Protein kinase" evidence="18">
    <location>
        <begin position="372"/>
        <end position="650"/>
    </location>
</feature>
<dbReference type="SMART" id="SM00179">
    <property type="entry name" value="EGF_CA"/>
    <property type="match status" value="1"/>
</dbReference>
<dbReference type="SMART" id="SM00220">
    <property type="entry name" value="S_TKc"/>
    <property type="match status" value="1"/>
</dbReference>
<dbReference type="OrthoDB" id="4062651at2759"/>
<keyword evidence="7" id="KW-0732">Signal</keyword>
<evidence type="ECO:0000256" key="1">
    <source>
        <dbReference type="ARBA" id="ARBA00004479"/>
    </source>
</evidence>
<feature type="binding site" evidence="17">
    <location>
        <position position="401"/>
    </location>
    <ligand>
        <name>ATP</name>
        <dbReference type="ChEBI" id="CHEBI:30616"/>
    </ligand>
</feature>
<dbReference type="InterPro" id="IPR017441">
    <property type="entry name" value="Protein_kinase_ATP_BS"/>
</dbReference>
<dbReference type="InterPro" id="IPR000719">
    <property type="entry name" value="Prot_kinase_dom"/>
</dbReference>
<evidence type="ECO:0000256" key="6">
    <source>
        <dbReference type="ARBA" id="ARBA00022692"/>
    </source>
</evidence>
<comment type="subcellular location">
    <subcellularLocation>
        <location evidence="1">Membrane</location>
        <topology evidence="1">Single-pass type I membrane protein</topology>
    </subcellularLocation>
</comment>
<dbReference type="InterPro" id="IPR011009">
    <property type="entry name" value="Kinase-like_dom_sf"/>
</dbReference>
<dbReference type="Gene3D" id="1.10.510.10">
    <property type="entry name" value="Transferase(Phosphotransferase) domain 1"/>
    <property type="match status" value="1"/>
</dbReference>
<evidence type="ECO:0000313" key="21">
    <source>
        <dbReference type="Proteomes" id="UP000636709"/>
    </source>
</evidence>
<comment type="caution">
    <text evidence="16">Lacks conserved residue(s) required for the propagation of feature annotation.</text>
</comment>
<keyword evidence="8" id="KW-0677">Repeat</keyword>
<dbReference type="InterPro" id="IPR001881">
    <property type="entry name" value="EGF-like_Ca-bd_dom"/>
</dbReference>
<keyword evidence="9 17" id="KW-0547">Nucleotide-binding</keyword>
<dbReference type="PANTHER" id="PTHR27005:SF168">
    <property type="entry name" value="WALL-ASSOCIATED RECEPTOR KINASE 17"/>
    <property type="match status" value="1"/>
</dbReference>
<dbReference type="FunFam" id="2.10.25.10:FF:000038">
    <property type="entry name" value="Fibrillin 2"/>
    <property type="match status" value="1"/>
</dbReference>
<dbReference type="SMART" id="SM00181">
    <property type="entry name" value="EGF"/>
    <property type="match status" value="3"/>
</dbReference>
<dbReference type="GO" id="GO:0005524">
    <property type="term" value="F:ATP binding"/>
    <property type="evidence" value="ECO:0007669"/>
    <property type="project" value="UniProtKB-UniRule"/>
</dbReference>
<dbReference type="EMBL" id="JACEFO010002676">
    <property type="protein sequence ID" value="KAF8651803.1"/>
    <property type="molecule type" value="Genomic_DNA"/>
</dbReference>
<feature type="domain" description="EGF-like" evidence="19">
    <location>
        <begin position="183"/>
        <end position="220"/>
    </location>
</feature>
<evidence type="ECO:0000256" key="8">
    <source>
        <dbReference type="ARBA" id="ARBA00022737"/>
    </source>
</evidence>
<evidence type="ECO:0000256" key="11">
    <source>
        <dbReference type="ARBA" id="ARBA00022840"/>
    </source>
</evidence>
<evidence type="ECO:0000256" key="15">
    <source>
        <dbReference type="ARBA" id="ARBA00058961"/>
    </source>
</evidence>
<keyword evidence="6" id="KW-0812">Transmembrane</keyword>
<organism evidence="20 21">
    <name type="scientific">Digitaria exilis</name>
    <dbReference type="NCBI Taxonomy" id="1010633"/>
    <lineage>
        <taxon>Eukaryota</taxon>
        <taxon>Viridiplantae</taxon>
        <taxon>Streptophyta</taxon>
        <taxon>Embryophyta</taxon>
        <taxon>Tracheophyta</taxon>
        <taxon>Spermatophyta</taxon>
        <taxon>Magnoliopsida</taxon>
        <taxon>Liliopsida</taxon>
        <taxon>Poales</taxon>
        <taxon>Poaceae</taxon>
        <taxon>PACMAD clade</taxon>
        <taxon>Panicoideae</taxon>
        <taxon>Panicodae</taxon>
        <taxon>Paniceae</taxon>
        <taxon>Anthephorinae</taxon>
        <taxon>Digitaria</taxon>
    </lineage>
</organism>
<dbReference type="PROSITE" id="PS00108">
    <property type="entry name" value="PROTEIN_KINASE_ST"/>
    <property type="match status" value="1"/>
</dbReference>
<dbReference type="GO" id="GO:0005886">
    <property type="term" value="C:plasma membrane"/>
    <property type="evidence" value="ECO:0007669"/>
    <property type="project" value="TreeGrafter"/>
</dbReference>
<keyword evidence="4" id="KW-0597">Phosphoprotein</keyword>
<accession>A0A835AE65</accession>
<reference evidence="20" key="1">
    <citation type="submission" date="2020-07" db="EMBL/GenBank/DDBJ databases">
        <title>Genome sequence and genetic diversity analysis of an under-domesticated orphan crop, white fonio (Digitaria exilis).</title>
        <authorList>
            <person name="Bennetzen J.L."/>
            <person name="Chen S."/>
            <person name="Ma X."/>
            <person name="Wang X."/>
            <person name="Yssel A.E.J."/>
            <person name="Chaluvadi S.R."/>
            <person name="Johnson M."/>
            <person name="Gangashetty P."/>
            <person name="Hamidou F."/>
            <person name="Sanogo M.D."/>
            <person name="Zwaenepoel A."/>
            <person name="Wallace J."/>
            <person name="Van De Peer Y."/>
            <person name="Van Deynze A."/>
        </authorList>
    </citation>
    <scope>NUCLEOTIDE SEQUENCE</scope>
    <source>
        <tissue evidence="20">Leaves</tissue>
    </source>
</reference>
<dbReference type="PROSITE" id="PS50026">
    <property type="entry name" value="EGF_3"/>
    <property type="match status" value="1"/>
</dbReference>
<keyword evidence="14" id="KW-1015">Disulfide bond</keyword>
<dbReference type="InterPro" id="IPR018097">
    <property type="entry name" value="EGF_Ca-bd_CS"/>
</dbReference>
<proteinExistence type="predicted"/>
<keyword evidence="11 17" id="KW-0067">ATP-binding</keyword>
<evidence type="ECO:0000256" key="4">
    <source>
        <dbReference type="ARBA" id="ARBA00022553"/>
    </source>
</evidence>
<dbReference type="CDD" id="cd00054">
    <property type="entry name" value="EGF_CA"/>
    <property type="match status" value="1"/>
</dbReference>
<dbReference type="Proteomes" id="UP000636709">
    <property type="component" value="Unassembled WGS sequence"/>
</dbReference>
<keyword evidence="13" id="KW-0472">Membrane</keyword>
<dbReference type="PROSITE" id="PS50011">
    <property type="entry name" value="PROTEIN_KINASE_DOM"/>
    <property type="match status" value="1"/>
</dbReference>